<reference evidence="2 4" key="2">
    <citation type="submission" date="2020-08" db="EMBL/GenBank/DDBJ databases">
        <title>Genomic Encyclopedia of Type Strains, Phase III (KMG-III): the genomes of soil and plant-associated and newly described type strains.</title>
        <authorList>
            <person name="Whitman W."/>
        </authorList>
    </citation>
    <scope>NUCLEOTIDE SEQUENCE [LARGE SCALE GENOMIC DNA]</scope>
    <source>
        <strain evidence="2 4">CECT 8088</strain>
    </source>
</reference>
<dbReference type="Pfam" id="PF26079">
    <property type="entry name" value="Baseplate_J_C"/>
    <property type="match status" value="1"/>
</dbReference>
<sequence>MAISIRAAADWVLDQCAAAQLAASTVLDTSVGSVLRAIFEGTSTVATWLQAEVLQLAMMMRLSTATGADVDSWLADWGLTRLPAVPATGTITLSRYTSTGSATVEVGWVVQTGDLTQQYQITADGTNLYWSASVGSSGGYIIPVGTASITVPISAVTAGSAGNVIAGAIDLVGTAMPGVDLVSNATATGGGADAESDVAFKARFLLFIRGLTSGTIPAVQVAIADTQEGLTYSIAENQDEQANFSPGHFVITIDDGSGYPPAALKTVVYAAVDAVRPVGSTFSVQSPNVIPVAVSLTLTLGSGSTKLALTPAIQSAISTYINSLSVGQILSVTRIAQLAYNASPVVTNVSSITLNGAGTDLQPAANAVVKAGAVTIN</sequence>
<dbReference type="InterPro" id="IPR058530">
    <property type="entry name" value="Baseplate_J-like_C"/>
</dbReference>
<comment type="caution">
    <text evidence="2">The sequence shown here is derived from an EMBL/GenBank/DDBJ whole genome shotgun (WGS) entry which is preliminary data.</text>
</comment>
<keyword evidence="4" id="KW-1185">Reference proteome</keyword>
<proteinExistence type="predicted"/>
<feature type="domain" description="Baseplate J-like C-terminal" evidence="1">
    <location>
        <begin position="292"/>
        <end position="377"/>
    </location>
</feature>
<dbReference type="Proteomes" id="UP000557688">
    <property type="component" value="Unassembled WGS sequence"/>
</dbReference>
<gene>
    <name evidence="2" type="ORF">FHR90_003277</name>
    <name evidence="3" type="ORF">HUK83_04560</name>
</gene>
<dbReference type="PANTHER" id="PTHR37829">
    <property type="entry name" value="PHAGE-LIKE ELEMENT PBSX PROTEIN XKDT"/>
    <property type="match status" value="1"/>
</dbReference>
<evidence type="ECO:0000313" key="5">
    <source>
        <dbReference type="Proteomes" id="UP000565205"/>
    </source>
</evidence>
<dbReference type="Proteomes" id="UP000565205">
    <property type="component" value="Unassembled WGS sequence"/>
</dbReference>
<accession>A0A839V792</accession>
<organism evidence="2 4">
    <name type="scientific">Endobacter medicaginis</name>
    <dbReference type="NCBI Taxonomy" id="1181271"/>
    <lineage>
        <taxon>Bacteria</taxon>
        <taxon>Pseudomonadati</taxon>
        <taxon>Pseudomonadota</taxon>
        <taxon>Alphaproteobacteria</taxon>
        <taxon>Acetobacterales</taxon>
        <taxon>Acetobacteraceae</taxon>
        <taxon>Endobacter</taxon>
    </lineage>
</organism>
<dbReference type="PANTHER" id="PTHR37829:SF3">
    <property type="entry name" value="PROTEIN JAYE-RELATED"/>
    <property type="match status" value="1"/>
</dbReference>
<evidence type="ECO:0000313" key="4">
    <source>
        <dbReference type="Proteomes" id="UP000557688"/>
    </source>
</evidence>
<evidence type="ECO:0000259" key="1">
    <source>
        <dbReference type="Pfam" id="PF26079"/>
    </source>
</evidence>
<dbReference type="RefSeq" id="WP_176622440.1">
    <property type="nucleotide sequence ID" value="NZ_JABXXQ010000051.1"/>
</dbReference>
<reference evidence="3 5" key="1">
    <citation type="submission" date="2020-06" db="EMBL/GenBank/DDBJ databases">
        <title>Description of novel acetic acid bacteria.</title>
        <authorList>
            <person name="Sombolestani A."/>
        </authorList>
    </citation>
    <scope>NUCLEOTIDE SEQUENCE [LARGE SCALE GENOMIC DNA]</scope>
    <source>
        <strain evidence="3 5">LMG 26838</strain>
    </source>
</reference>
<dbReference type="EMBL" id="JABXXQ010000051">
    <property type="protein sequence ID" value="NVN29608.1"/>
    <property type="molecule type" value="Genomic_DNA"/>
</dbReference>
<dbReference type="EMBL" id="JACHXV010000031">
    <property type="protein sequence ID" value="MBB3175422.1"/>
    <property type="molecule type" value="Genomic_DNA"/>
</dbReference>
<protein>
    <submittedName>
        <fullName evidence="3">Baseplate J/gp47 family protein</fullName>
    </submittedName>
    <submittedName>
        <fullName evidence="2">Putative phage protein gp47/JayE</fullName>
    </submittedName>
</protein>
<name>A0A839V792_9PROT</name>
<evidence type="ECO:0000313" key="2">
    <source>
        <dbReference type="EMBL" id="MBB3175422.1"/>
    </source>
</evidence>
<dbReference type="InterPro" id="IPR052399">
    <property type="entry name" value="Phage_Baseplate_Assmbl_Protein"/>
</dbReference>
<evidence type="ECO:0000313" key="3">
    <source>
        <dbReference type="EMBL" id="NVN29608.1"/>
    </source>
</evidence>
<dbReference type="AlphaFoldDB" id="A0A839V792"/>